<dbReference type="RefSeq" id="WP_159265920.1">
    <property type="nucleotide sequence ID" value="NZ_CP040324.1"/>
</dbReference>
<accession>A0AAE6V1I8</accession>
<name>A0AAE6V1I8_9PSED</name>
<evidence type="ECO:0000313" key="1">
    <source>
        <dbReference type="EMBL" id="QHB26347.1"/>
    </source>
</evidence>
<reference evidence="1 2" key="1">
    <citation type="submission" date="2019-05" db="EMBL/GenBank/DDBJ databases">
        <title>Complete genome sequence of Pseudomonas Pseudomonas resinovorans.</title>
        <authorList>
            <person name="Chen H.-P."/>
        </authorList>
    </citation>
    <scope>NUCLEOTIDE SEQUENCE [LARGE SCALE GENOMIC DNA]</scope>
    <source>
        <strain evidence="1 2">TCU-CK1</strain>
    </source>
</reference>
<dbReference type="NCBIfam" id="TIGR04412">
    <property type="entry name" value="T2SS_GspM_XcpZ"/>
    <property type="match status" value="1"/>
</dbReference>
<evidence type="ECO:0000313" key="2">
    <source>
        <dbReference type="Proteomes" id="UP000464593"/>
    </source>
</evidence>
<dbReference type="Proteomes" id="UP000464593">
    <property type="component" value="Chromosome"/>
</dbReference>
<organism evidence="1 2">
    <name type="scientific">Pseudomonas monteilii</name>
    <dbReference type="NCBI Taxonomy" id="76759"/>
    <lineage>
        <taxon>Bacteria</taxon>
        <taxon>Pseudomonadati</taxon>
        <taxon>Pseudomonadota</taxon>
        <taxon>Gammaproteobacteria</taxon>
        <taxon>Pseudomonadales</taxon>
        <taxon>Pseudomonadaceae</taxon>
        <taxon>Pseudomonas</taxon>
    </lineage>
</organism>
<dbReference type="InterPro" id="IPR030927">
    <property type="entry name" value="T2SS_GspM_XcpZ"/>
</dbReference>
<gene>
    <name evidence="1" type="ORF">TCK1_1001</name>
</gene>
<sequence length="128" mass="14630">MNRDWMQRHRLKFAWLLIAVLLAFLALRGGLAQWRELSQWQGLAAQAASLQGGPGLSMERLKQSAEARRVALAEVDEQGKTWHMRGQVADERALQDWLQALRTEGVQPLQWGLEQDGKVLRFDLVMQP</sequence>
<dbReference type="AlphaFoldDB" id="A0AAE6V1I8"/>
<proteinExistence type="predicted"/>
<dbReference type="EMBL" id="CP040324">
    <property type="protein sequence ID" value="QHB26347.1"/>
    <property type="molecule type" value="Genomic_DNA"/>
</dbReference>
<protein>
    <submittedName>
        <fullName evidence="1">Type II secretion system protein GspM</fullName>
    </submittedName>
</protein>